<comment type="caution">
    <text evidence="1">The sequence shown here is derived from an EMBL/GenBank/DDBJ whole genome shotgun (WGS) entry which is preliminary data.</text>
</comment>
<dbReference type="Proteomes" id="UP001432401">
    <property type="component" value="Unassembled WGS sequence"/>
</dbReference>
<dbReference type="EMBL" id="JBEQNB010000002">
    <property type="protein sequence ID" value="MES0833077.1"/>
    <property type="molecule type" value="Genomic_DNA"/>
</dbReference>
<sequence>MAHTGDGGETRDVGEPLLVAAGVADLALDRMGAALRQAKSLLGRSDLADLARDGRDDLRERGRLALRRYGRTPECHMEVLARRVASRTGQGDA</sequence>
<reference evidence="1 2" key="1">
    <citation type="submission" date="2024-06" db="EMBL/GenBank/DDBJ databases">
        <authorList>
            <person name="Bataeva Y.V."/>
            <person name="Grigorian L.N."/>
            <person name="Solomentsev V.I."/>
        </authorList>
    </citation>
    <scope>NUCLEOTIDE SEQUENCE [LARGE SCALE GENOMIC DNA]</scope>
    <source>
        <strain evidence="2">SCPM-O-B-12605 (RCAM04882)</strain>
    </source>
</reference>
<organism evidence="1 2">
    <name type="scientific">Nocardiopsis tropica</name>
    <dbReference type="NCBI Taxonomy" id="109330"/>
    <lineage>
        <taxon>Bacteria</taxon>
        <taxon>Bacillati</taxon>
        <taxon>Actinomycetota</taxon>
        <taxon>Actinomycetes</taxon>
        <taxon>Streptosporangiales</taxon>
        <taxon>Nocardiopsidaceae</taxon>
        <taxon>Nocardiopsis</taxon>
    </lineage>
</organism>
<dbReference type="RefSeq" id="WP_344183750.1">
    <property type="nucleotide sequence ID" value="NZ_JBEQNA010000001.1"/>
</dbReference>
<accession>A0ABV1ZPM1</accession>
<protein>
    <recommendedName>
        <fullName evidence="3">Polyprenyl synthetase</fullName>
    </recommendedName>
</protein>
<evidence type="ECO:0008006" key="3">
    <source>
        <dbReference type="Google" id="ProtNLM"/>
    </source>
</evidence>
<evidence type="ECO:0000313" key="1">
    <source>
        <dbReference type="EMBL" id="MES0833077.1"/>
    </source>
</evidence>
<name>A0ABV1ZPM1_9ACTN</name>
<proteinExistence type="predicted"/>
<keyword evidence="2" id="KW-1185">Reference proteome</keyword>
<gene>
    <name evidence="1" type="ORF">ABUK86_04780</name>
</gene>
<evidence type="ECO:0000313" key="2">
    <source>
        <dbReference type="Proteomes" id="UP001432401"/>
    </source>
</evidence>